<feature type="domain" description="Mur ligase N-terminal catalytic" evidence="9">
    <location>
        <begin position="32"/>
        <end position="104"/>
    </location>
</feature>
<feature type="modified residue" description="N6-carboxylysine" evidence="7">
    <location>
        <position position="228"/>
    </location>
</feature>
<evidence type="ECO:0000256" key="4">
    <source>
        <dbReference type="ARBA" id="ARBA00022984"/>
    </source>
</evidence>
<dbReference type="InterPro" id="IPR000713">
    <property type="entry name" value="Mur_ligase_N"/>
</dbReference>
<dbReference type="GO" id="GO:0005737">
    <property type="term" value="C:cytoplasm"/>
    <property type="evidence" value="ECO:0007669"/>
    <property type="project" value="UniProtKB-SubCell"/>
</dbReference>
<dbReference type="InterPro" id="IPR005761">
    <property type="entry name" value="UDP-N-AcMur-Glu-dNH2Pim_ligase"/>
</dbReference>
<evidence type="ECO:0000313" key="13">
    <source>
        <dbReference type="Proteomes" id="UP000233249"/>
    </source>
</evidence>
<dbReference type="Gene3D" id="3.40.1390.10">
    <property type="entry name" value="MurE/MurF, N-terminal domain"/>
    <property type="match status" value="1"/>
</dbReference>
<evidence type="ECO:0000256" key="1">
    <source>
        <dbReference type="ARBA" id="ARBA00005898"/>
    </source>
</evidence>
<evidence type="ECO:0000256" key="6">
    <source>
        <dbReference type="ARBA" id="ARBA00023316"/>
    </source>
</evidence>
<dbReference type="AlphaFoldDB" id="A0A2N0X7H5"/>
<evidence type="ECO:0000256" key="8">
    <source>
        <dbReference type="RuleBase" id="RU004135"/>
    </source>
</evidence>
<comment type="subcellular location">
    <subcellularLocation>
        <location evidence="7 8">Cytoplasm</location>
    </subcellularLocation>
</comment>
<name>A0A2N0X7H5_9CORY</name>
<comment type="function">
    <text evidence="7">Catalyzes the addition of meso-diaminopimelic acid to the nucleotide precursor UDP-N-acetylmuramoyl-L-alanyl-D-glutamate (UMAG) in the biosynthesis of bacterial cell-wall peptidoglycan.</text>
</comment>
<feature type="short sequence motif" description="Meso-diaminopimelate recognition motif" evidence="7">
    <location>
        <begin position="418"/>
        <end position="421"/>
    </location>
</feature>
<dbReference type="SUPFAM" id="SSF53623">
    <property type="entry name" value="MurD-like peptide ligases, catalytic domain"/>
    <property type="match status" value="1"/>
</dbReference>
<dbReference type="InterPro" id="IPR035911">
    <property type="entry name" value="MurE/MurF_N"/>
</dbReference>
<keyword evidence="7" id="KW-0460">Magnesium</keyword>
<evidence type="ECO:0000256" key="5">
    <source>
        <dbReference type="ARBA" id="ARBA00023306"/>
    </source>
</evidence>
<feature type="binding site" evidence="7">
    <location>
        <position position="196"/>
    </location>
    <ligand>
        <name>UDP-N-acetyl-alpha-D-muramoyl-L-alanyl-D-glutamate</name>
        <dbReference type="ChEBI" id="CHEBI:83900"/>
    </ligand>
</feature>
<dbReference type="Gene3D" id="3.90.190.20">
    <property type="entry name" value="Mur ligase, C-terminal domain"/>
    <property type="match status" value="1"/>
</dbReference>
<evidence type="ECO:0000256" key="7">
    <source>
        <dbReference type="HAMAP-Rule" id="MF_00208"/>
    </source>
</evidence>
<comment type="caution">
    <text evidence="12">The sequence shown here is derived from an EMBL/GenBank/DDBJ whole genome shotgun (WGS) entry which is preliminary data.</text>
</comment>
<comment type="cofactor">
    <cofactor evidence="7">
        <name>Mg(2+)</name>
        <dbReference type="ChEBI" id="CHEBI:18420"/>
    </cofactor>
</comment>
<keyword evidence="5 7" id="KW-0131">Cell cycle</keyword>
<keyword evidence="7" id="KW-0547">Nucleotide-binding</keyword>
<feature type="binding site" evidence="7">
    <location>
        <position position="394"/>
    </location>
    <ligand>
        <name>meso-2,6-diaminopimelate</name>
        <dbReference type="ChEBI" id="CHEBI:57791"/>
    </ligand>
</feature>
<dbReference type="Proteomes" id="UP000233249">
    <property type="component" value="Unassembled WGS sequence"/>
</dbReference>
<dbReference type="OrthoDB" id="9800958at2"/>
<dbReference type="SUPFAM" id="SSF53244">
    <property type="entry name" value="MurD-like peptide ligases, peptide-binding domain"/>
    <property type="match status" value="1"/>
</dbReference>
<protein>
    <recommendedName>
        <fullName evidence="7">UDP-N-acetylmuramoyl-L-alanyl-D-glutamate--2,6-diaminopimelate ligase</fullName>
        <ecNumber evidence="7">6.3.2.13</ecNumber>
    </recommendedName>
    <alternativeName>
        <fullName evidence="7">Meso-A2pm-adding enzyme</fullName>
    </alternativeName>
    <alternativeName>
        <fullName evidence="7">Meso-diaminopimelate-adding enzyme</fullName>
    </alternativeName>
    <alternativeName>
        <fullName evidence="7">UDP-MurNAc-L-Ala-D-Glu:meso-diaminopimelate ligase</fullName>
    </alternativeName>
    <alternativeName>
        <fullName evidence="7">UDP-MurNAc-tripeptide synthetase</fullName>
    </alternativeName>
    <alternativeName>
        <fullName evidence="7">UDP-N-acetylmuramyl-tripeptide synthetase</fullName>
    </alternativeName>
</protein>
<comment type="pathway">
    <text evidence="7 8">Cell wall biogenesis; peptidoglycan biosynthesis.</text>
</comment>
<comment type="caution">
    <text evidence="7">Lacks conserved residue(s) required for the propagation of feature annotation.</text>
</comment>
<dbReference type="GO" id="GO:0008765">
    <property type="term" value="F:UDP-N-acetylmuramoylalanyl-D-glutamate-2,6-diaminopimelate ligase activity"/>
    <property type="evidence" value="ECO:0007669"/>
    <property type="project" value="UniProtKB-UniRule"/>
</dbReference>
<dbReference type="InterPro" id="IPR013221">
    <property type="entry name" value="Mur_ligase_cen"/>
</dbReference>
<dbReference type="GO" id="GO:0009252">
    <property type="term" value="P:peptidoglycan biosynthetic process"/>
    <property type="evidence" value="ECO:0007669"/>
    <property type="project" value="UniProtKB-UniRule"/>
</dbReference>
<dbReference type="PANTHER" id="PTHR23135:SF4">
    <property type="entry name" value="UDP-N-ACETYLMURAMOYL-L-ALANYL-D-GLUTAMATE--2,6-DIAMINOPIMELATE LIGASE MURE HOMOLOG, CHLOROPLASTIC"/>
    <property type="match status" value="1"/>
</dbReference>
<accession>A0A2N0X7H5</accession>
<dbReference type="GO" id="GO:0005524">
    <property type="term" value="F:ATP binding"/>
    <property type="evidence" value="ECO:0007669"/>
    <property type="project" value="UniProtKB-UniRule"/>
</dbReference>
<dbReference type="GO" id="GO:0071555">
    <property type="term" value="P:cell wall organization"/>
    <property type="evidence" value="ECO:0007669"/>
    <property type="project" value="UniProtKB-KW"/>
</dbReference>
<dbReference type="UniPathway" id="UPA00219"/>
<comment type="catalytic activity">
    <reaction evidence="7">
        <text>UDP-N-acetyl-alpha-D-muramoyl-L-alanyl-D-glutamate + meso-2,6-diaminopimelate + ATP = UDP-N-acetyl-alpha-D-muramoyl-L-alanyl-gamma-D-glutamyl-meso-2,6-diaminopimelate + ADP + phosphate + H(+)</text>
        <dbReference type="Rhea" id="RHEA:23676"/>
        <dbReference type="ChEBI" id="CHEBI:15378"/>
        <dbReference type="ChEBI" id="CHEBI:30616"/>
        <dbReference type="ChEBI" id="CHEBI:43474"/>
        <dbReference type="ChEBI" id="CHEBI:57791"/>
        <dbReference type="ChEBI" id="CHEBI:83900"/>
        <dbReference type="ChEBI" id="CHEBI:83905"/>
        <dbReference type="ChEBI" id="CHEBI:456216"/>
        <dbReference type="EC" id="6.3.2.13"/>
    </reaction>
</comment>
<evidence type="ECO:0000259" key="10">
    <source>
        <dbReference type="Pfam" id="PF02875"/>
    </source>
</evidence>
<keyword evidence="3 7" id="KW-0133">Cell shape</keyword>
<dbReference type="STRING" id="1121365.GCA_000375365_00236"/>
<organism evidence="12 13">
    <name type="scientific">Corynebacterium mastitidis</name>
    <dbReference type="NCBI Taxonomy" id="161890"/>
    <lineage>
        <taxon>Bacteria</taxon>
        <taxon>Bacillati</taxon>
        <taxon>Actinomycetota</taxon>
        <taxon>Actinomycetes</taxon>
        <taxon>Mycobacteriales</taxon>
        <taxon>Corynebacteriaceae</taxon>
        <taxon>Corynebacterium</taxon>
    </lineage>
</organism>
<dbReference type="NCBIfam" id="NF001126">
    <property type="entry name" value="PRK00139.1-4"/>
    <property type="match status" value="1"/>
</dbReference>
<feature type="domain" description="Mur ligase C-terminal" evidence="10">
    <location>
        <begin position="345"/>
        <end position="478"/>
    </location>
</feature>
<evidence type="ECO:0000259" key="11">
    <source>
        <dbReference type="Pfam" id="PF08245"/>
    </source>
</evidence>
<feature type="binding site" evidence="7">
    <location>
        <begin position="119"/>
        <end position="125"/>
    </location>
    <ligand>
        <name>ATP</name>
        <dbReference type="ChEBI" id="CHEBI:30616"/>
    </ligand>
</feature>
<dbReference type="EC" id="6.3.2.13" evidence="7"/>
<feature type="binding site" evidence="7">
    <location>
        <begin position="161"/>
        <end position="162"/>
    </location>
    <ligand>
        <name>UDP-N-acetyl-alpha-D-muramoyl-L-alanyl-D-glutamate</name>
        <dbReference type="ChEBI" id="CHEBI:83900"/>
    </ligand>
</feature>
<dbReference type="EMBL" id="PJAF01000014">
    <property type="protein sequence ID" value="PKF68637.1"/>
    <property type="molecule type" value="Genomic_DNA"/>
</dbReference>
<comment type="PTM">
    <text evidence="7">Carboxylation is probably crucial for Mg(2+) binding and, consequently, for the gamma-phosphate positioning of ATP.</text>
</comment>
<dbReference type="GO" id="GO:0000287">
    <property type="term" value="F:magnesium ion binding"/>
    <property type="evidence" value="ECO:0007669"/>
    <property type="project" value="UniProtKB-UniRule"/>
</dbReference>
<sequence>MAATLTTIVDVTKGRIALGRPGGDGAEISFAQMGLDSTSLEPGALFAALPGTRAHGASFAQGTEAGAILTDEAGVEILREAGETRPVIEVSDVREVLGLAAAEVYGHPSSKLTVIGITGTSGKTTTSYLVEAGLMAAGCSVGLIGTTGTRINGNPVPSSLTTPEAPMLQALLARMVAEGVTHVVMEVSSHALALRRVQGTRFAVGAFSNLSQDHLDFHPTMQDYFDTKALFFREDSELRAERAVICVDDAWGVRMAEIAGQDALTVSTRGEDARVRARDVQVEASGAQRFALDAEEGSLQVRLPLPGRFNVANAALAVAIARAAGVEAEAFAAFVRALERVAVPGRMERVDAGQQFIAVVDYAHKPAAVAEILDTLRHQVPGRVGIAVGAGGNRDHSKRPIMGAEAARRADLVVITDDNPRDEEPGPIRAAVARGARDAAEQEGRDAEILEIGDRREAIEALARWARPGDAIVVAGKGHENGQLIRGINHPFDDREELRRALEKQA</sequence>
<dbReference type="Pfam" id="PF02875">
    <property type="entry name" value="Mur_ligase_C"/>
    <property type="match status" value="1"/>
</dbReference>
<keyword evidence="4 7" id="KW-0573">Peptidoglycan synthesis</keyword>
<dbReference type="InterPro" id="IPR036565">
    <property type="entry name" value="Mur-like_cat_sf"/>
</dbReference>
<dbReference type="SUPFAM" id="SSF63418">
    <property type="entry name" value="MurE/MurF N-terminal domain"/>
    <property type="match status" value="1"/>
</dbReference>
<reference evidence="12 13" key="1">
    <citation type="submission" date="2017-12" db="EMBL/GenBank/DDBJ databases">
        <title>Corynebacterium mastitidis 16-1433 Genome.</title>
        <authorList>
            <person name="Gulvik C.A."/>
        </authorList>
    </citation>
    <scope>NUCLEOTIDE SEQUENCE [LARGE SCALE GENOMIC DNA]</scope>
    <source>
        <strain evidence="12 13">16-1433</strain>
    </source>
</reference>
<feature type="binding site" evidence="7">
    <location>
        <position position="188"/>
    </location>
    <ligand>
        <name>UDP-N-acetyl-alpha-D-muramoyl-L-alanyl-D-glutamate</name>
        <dbReference type="ChEBI" id="CHEBI:83900"/>
    </ligand>
</feature>
<feature type="binding site" evidence="7">
    <location>
        <position position="480"/>
    </location>
    <ligand>
        <name>meso-2,6-diaminopimelate</name>
        <dbReference type="ChEBI" id="CHEBI:57791"/>
    </ligand>
</feature>
<dbReference type="HAMAP" id="MF_00208">
    <property type="entry name" value="MurE"/>
    <property type="match status" value="1"/>
</dbReference>
<keyword evidence="6 7" id="KW-0961">Cell wall biogenesis/degradation</keyword>
<keyword evidence="2 7" id="KW-0132">Cell division</keyword>
<evidence type="ECO:0000259" key="9">
    <source>
        <dbReference type="Pfam" id="PF01225"/>
    </source>
</evidence>
<dbReference type="RefSeq" id="WP_101173605.1">
    <property type="nucleotide sequence ID" value="NZ_PJAF01000014.1"/>
</dbReference>
<proteinExistence type="inferred from homology"/>
<dbReference type="NCBIfam" id="TIGR01085">
    <property type="entry name" value="murE"/>
    <property type="match status" value="1"/>
</dbReference>
<dbReference type="NCBIfam" id="NF001124">
    <property type="entry name" value="PRK00139.1-2"/>
    <property type="match status" value="1"/>
</dbReference>
<dbReference type="Gene3D" id="3.40.1190.10">
    <property type="entry name" value="Mur-like, catalytic domain"/>
    <property type="match status" value="1"/>
</dbReference>
<keyword evidence="7 12" id="KW-0436">Ligase</keyword>
<feature type="domain" description="Mur ligase central" evidence="11">
    <location>
        <begin position="117"/>
        <end position="321"/>
    </location>
</feature>
<dbReference type="GO" id="GO:0051301">
    <property type="term" value="P:cell division"/>
    <property type="evidence" value="ECO:0007669"/>
    <property type="project" value="UniProtKB-KW"/>
</dbReference>
<gene>
    <name evidence="7" type="primary">murE</name>
    <name evidence="12" type="ORF">CXB45_05795</name>
</gene>
<evidence type="ECO:0000256" key="2">
    <source>
        <dbReference type="ARBA" id="ARBA00022618"/>
    </source>
</evidence>
<feature type="binding site" evidence="7">
    <location>
        <position position="35"/>
    </location>
    <ligand>
        <name>UDP-N-acetyl-alpha-D-muramoyl-L-alanyl-D-glutamate</name>
        <dbReference type="ChEBI" id="CHEBI:83900"/>
    </ligand>
</feature>
<evidence type="ECO:0000313" key="12">
    <source>
        <dbReference type="EMBL" id="PKF68637.1"/>
    </source>
</evidence>
<feature type="binding site" evidence="7">
    <location>
        <position position="37"/>
    </location>
    <ligand>
        <name>UDP-N-acetyl-alpha-D-muramoyl-L-alanyl-D-glutamate</name>
        <dbReference type="ChEBI" id="CHEBI:83900"/>
    </ligand>
</feature>
<feature type="binding site" evidence="7">
    <location>
        <position position="476"/>
    </location>
    <ligand>
        <name>meso-2,6-diaminopimelate</name>
        <dbReference type="ChEBI" id="CHEBI:57791"/>
    </ligand>
</feature>
<dbReference type="InterPro" id="IPR036615">
    <property type="entry name" value="Mur_ligase_C_dom_sf"/>
</dbReference>
<feature type="binding site" evidence="7">
    <location>
        <begin position="418"/>
        <end position="421"/>
    </location>
    <ligand>
        <name>meso-2,6-diaminopimelate</name>
        <dbReference type="ChEBI" id="CHEBI:57791"/>
    </ligand>
</feature>
<dbReference type="GO" id="GO:0008360">
    <property type="term" value="P:regulation of cell shape"/>
    <property type="evidence" value="ECO:0007669"/>
    <property type="project" value="UniProtKB-KW"/>
</dbReference>
<dbReference type="Pfam" id="PF01225">
    <property type="entry name" value="Mur_ligase"/>
    <property type="match status" value="1"/>
</dbReference>
<dbReference type="Pfam" id="PF08245">
    <property type="entry name" value="Mur_ligase_M"/>
    <property type="match status" value="1"/>
</dbReference>
<evidence type="ECO:0000256" key="3">
    <source>
        <dbReference type="ARBA" id="ARBA00022960"/>
    </source>
</evidence>
<keyword evidence="7" id="KW-0963">Cytoplasm</keyword>
<dbReference type="PANTHER" id="PTHR23135">
    <property type="entry name" value="MUR LIGASE FAMILY MEMBER"/>
    <property type="match status" value="1"/>
</dbReference>
<comment type="similarity">
    <text evidence="1 7">Belongs to the MurCDEF family. MurE subfamily.</text>
</comment>
<keyword evidence="7" id="KW-0067">ATP-binding</keyword>
<dbReference type="InterPro" id="IPR004101">
    <property type="entry name" value="Mur_ligase_C"/>
</dbReference>